<evidence type="ECO:0000313" key="3">
    <source>
        <dbReference type="Proteomes" id="UP001293718"/>
    </source>
</evidence>
<organism evidence="2 3">
    <name type="scientific">Azohydromonas lata</name>
    <dbReference type="NCBI Taxonomy" id="45677"/>
    <lineage>
        <taxon>Bacteria</taxon>
        <taxon>Pseudomonadati</taxon>
        <taxon>Pseudomonadota</taxon>
        <taxon>Betaproteobacteria</taxon>
        <taxon>Burkholderiales</taxon>
        <taxon>Sphaerotilaceae</taxon>
        <taxon>Azohydromonas</taxon>
    </lineage>
</organism>
<sequence length="127" mass="14241">MTPSSSWLADEPMSPQQILFSFQGRIPRRTWWLYGVLGLLGAGLLGHTLLRVAGVSEEKADDLINLLLTWPALAVSVKRWHDRDKSGWWVLVNAVPVIGMVWTLIENGMLRGTSGNNRFGEDLSERL</sequence>
<keyword evidence="1" id="KW-0812">Transmembrane</keyword>
<evidence type="ECO:0000256" key="1">
    <source>
        <dbReference type="SAM" id="Phobius"/>
    </source>
</evidence>
<dbReference type="Pfam" id="PF05656">
    <property type="entry name" value="DUF805"/>
    <property type="match status" value="1"/>
</dbReference>
<proteinExistence type="predicted"/>
<feature type="transmembrane region" description="Helical" evidence="1">
    <location>
        <begin position="87"/>
        <end position="105"/>
    </location>
</feature>
<gene>
    <name evidence="2" type="ORF">SM757_27895</name>
</gene>
<dbReference type="RefSeq" id="WP_066340288.1">
    <property type="nucleotide sequence ID" value="NZ_JAXOJX010000068.1"/>
</dbReference>
<keyword evidence="1" id="KW-0472">Membrane</keyword>
<dbReference type="Proteomes" id="UP001293718">
    <property type="component" value="Unassembled WGS sequence"/>
</dbReference>
<dbReference type="PANTHER" id="PTHR34980">
    <property type="entry name" value="INNER MEMBRANE PROTEIN-RELATED-RELATED"/>
    <property type="match status" value="1"/>
</dbReference>
<reference evidence="2 3" key="1">
    <citation type="submission" date="2023-11" db="EMBL/GenBank/DDBJ databases">
        <title>Draft genome of Azohydromonas lata strain H1 (DSM1123), a polyhydroxyalkanoate producer.</title>
        <authorList>
            <person name="Traversa D."/>
            <person name="D'Addabbo P."/>
            <person name="Pazzani C."/>
            <person name="Manzari C."/>
            <person name="Chiara M."/>
            <person name="Scrascia M."/>
        </authorList>
    </citation>
    <scope>NUCLEOTIDE SEQUENCE [LARGE SCALE GENOMIC DNA]</scope>
    <source>
        <strain evidence="2 3">H1</strain>
    </source>
</reference>
<accession>A0ABU5ING7</accession>
<evidence type="ECO:0000313" key="2">
    <source>
        <dbReference type="EMBL" id="MDZ5460409.1"/>
    </source>
</evidence>
<comment type="caution">
    <text evidence="2">The sequence shown here is derived from an EMBL/GenBank/DDBJ whole genome shotgun (WGS) entry which is preliminary data.</text>
</comment>
<dbReference type="InterPro" id="IPR008523">
    <property type="entry name" value="DUF805"/>
</dbReference>
<dbReference type="EMBL" id="JAXOJX010000068">
    <property type="protein sequence ID" value="MDZ5460409.1"/>
    <property type="molecule type" value="Genomic_DNA"/>
</dbReference>
<keyword evidence="3" id="KW-1185">Reference proteome</keyword>
<name>A0ABU5ING7_9BURK</name>
<dbReference type="PANTHER" id="PTHR34980:SF3">
    <property type="entry name" value="BLR8105 PROTEIN"/>
    <property type="match status" value="1"/>
</dbReference>
<protein>
    <submittedName>
        <fullName evidence="2">DUF805 domain-containing protein</fullName>
    </submittedName>
</protein>
<feature type="transmembrane region" description="Helical" evidence="1">
    <location>
        <begin position="31"/>
        <end position="50"/>
    </location>
</feature>
<keyword evidence="1" id="KW-1133">Transmembrane helix</keyword>